<feature type="chain" id="PRO_5039171372" evidence="1">
    <location>
        <begin position="23"/>
        <end position="102"/>
    </location>
</feature>
<keyword evidence="2" id="KW-0645">Protease</keyword>
<keyword evidence="1" id="KW-0732">Signal</keyword>
<proteinExistence type="predicted"/>
<dbReference type="Gene3D" id="3.30.300.50">
    <property type="match status" value="1"/>
</dbReference>
<dbReference type="EMBL" id="JAAGVB010000367">
    <property type="protein sequence ID" value="NEW37070.1"/>
    <property type="molecule type" value="Genomic_DNA"/>
</dbReference>
<comment type="caution">
    <text evidence="2">The sequence shown here is derived from an EMBL/GenBank/DDBJ whole genome shotgun (WGS) entry which is preliminary data.</text>
</comment>
<dbReference type="InterPro" id="IPR035070">
    <property type="entry name" value="Streptogrisin_prodomain"/>
</dbReference>
<evidence type="ECO:0000313" key="2">
    <source>
        <dbReference type="EMBL" id="NEW37070.1"/>
    </source>
</evidence>
<accession>A0A6P1CX73</accession>
<dbReference type="GO" id="GO:0008233">
    <property type="term" value="F:peptidase activity"/>
    <property type="evidence" value="ECO:0007669"/>
    <property type="project" value="UniProtKB-KW"/>
</dbReference>
<dbReference type="GO" id="GO:0006508">
    <property type="term" value="P:proteolysis"/>
    <property type="evidence" value="ECO:0007669"/>
    <property type="project" value="UniProtKB-KW"/>
</dbReference>
<protein>
    <submittedName>
        <fullName evidence="2">Protease</fullName>
    </submittedName>
</protein>
<reference evidence="2 3" key="1">
    <citation type="submission" date="2020-01" db="EMBL/GenBank/DDBJ databases">
        <title>Genetics and antimicrobial susceptibilities of Nocardia species isolated from the soil; a comparison with species isolated from humans.</title>
        <authorList>
            <person name="Carrasco G."/>
            <person name="Monzon S."/>
            <person name="Sansegundo M."/>
            <person name="Garcia E."/>
            <person name="Garrido N."/>
            <person name="Medina M.J."/>
            <person name="Villalon P."/>
            <person name="Ramirez-Arocha A.C."/>
            <person name="Jimenez P."/>
            <person name="Cuesta I."/>
            <person name="Valdezate S."/>
        </authorList>
    </citation>
    <scope>NUCLEOTIDE SEQUENCE [LARGE SCALE GENOMIC DNA]</scope>
    <source>
        <strain evidence="2 3">CNM20110626</strain>
    </source>
</reference>
<feature type="signal peptide" evidence="1">
    <location>
        <begin position="1"/>
        <end position="22"/>
    </location>
</feature>
<evidence type="ECO:0000256" key="1">
    <source>
        <dbReference type="SAM" id="SignalP"/>
    </source>
</evidence>
<keyword evidence="2" id="KW-0378">Hydrolase</keyword>
<gene>
    <name evidence="2" type="ORF">GV791_31640</name>
</gene>
<dbReference type="Proteomes" id="UP000471166">
    <property type="component" value="Unassembled WGS sequence"/>
</dbReference>
<dbReference type="AlphaFoldDB" id="A0A6P1CX73"/>
<sequence length="102" mass="10450">MRKAAIAASAAILLFGPTAAVASAQPDAEPGLPAELITAVSRDLKISADEYLRRADLAQQVAAFATTAQRQFPQVFGGAWLDDAGKAVVALAPGSGLDEART</sequence>
<organism evidence="2 3">
    <name type="scientific">Nocardia cyriacigeorgica</name>
    <dbReference type="NCBI Taxonomy" id="135487"/>
    <lineage>
        <taxon>Bacteria</taxon>
        <taxon>Bacillati</taxon>
        <taxon>Actinomycetota</taxon>
        <taxon>Actinomycetes</taxon>
        <taxon>Mycobacteriales</taxon>
        <taxon>Nocardiaceae</taxon>
        <taxon>Nocardia</taxon>
    </lineage>
</organism>
<evidence type="ECO:0000313" key="3">
    <source>
        <dbReference type="Proteomes" id="UP000471166"/>
    </source>
</evidence>
<name>A0A6P1CX73_9NOCA</name>
<feature type="non-terminal residue" evidence="2">
    <location>
        <position position="102"/>
    </location>
</feature>